<reference evidence="3" key="1">
    <citation type="journal article" date="2019" name="Int. J. Syst. Evol. Microbiol.">
        <title>The Global Catalogue of Microorganisms (GCM) 10K type strain sequencing project: providing services to taxonomists for standard genome sequencing and annotation.</title>
        <authorList>
            <consortium name="The Broad Institute Genomics Platform"/>
            <consortium name="The Broad Institute Genome Sequencing Center for Infectious Disease"/>
            <person name="Wu L."/>
            <person name="Ma J."/>
        </authorList>
    </citation>
    <scope>NUCLEOTIDE SEQUENCE [LARGE SCALE GENOMIC DNA]</scope>
    <source>
        <strain evidence="3">JCM 16540</strain>
    </source>
</reference>
<sequence>MDGMRTLYVRNVPDDVVERLEQLAAREGSSVNAVVVKELEGLARRTRNAEIFDAMPSTDVGTDEILAAIDAGRR</sequence>
<keyword evidence="3" id="KW-1185">Reference proteome</keyword>
<dbReference type="EMBL" id="BAAAYR010000001">
    <property type="protein sequence ID" value="GAA3556880.1"/>
    <property type="molecule type" value="Genomic_DNA"/>
</dbReference>
<dbReference type="Proteomes" id="UP001500767">
    <property type="component" value="Unassembled WGS sequence"/>
</dbReference>
<dbReference type="InterPro" id="IPR010985">
    <property type="entry name" value="Ribbon_hlx_hlx"/>
</dbReference>
<evidence type="ECO:0000313" key="2">
    <source>
        <dbReference type="EMBL" id="GAA3556880.1"/>
    </source>
</evidence>
<feature type="domain" description="Antitoxin FitA-like ribbon-helix-helix" evidence="1">
    <location>
        <begin position="6"/>
        <end position="38"/>
    </location>
</feature>
<evidence type="ECO:0000259" key="1">
    <source>
        <dbReference type="Pfam" id="PF22513"/>
    </source>
</evidence>
<gene>
    <name evidence="2" type="ORF">GCM10022197_10070</name>
</gene>
<evidence type="ECO:0000313" key="3">
    <source>
        <dbReference type="Proteomes" id="UP001500767"/>
    </source>
</evidence>
<dbReference type="Pfam" id="PF22513">
    <property type="entry name" value="FitA-like_RHH"/>
    <property type="match status" value="1"/>
</dbReference>
<dbReference type="SUPFAM" id="SSF47598">
    <property type="entry name" value="Ribbon-helix-helix"/>
    <property type="match status" value="1"/>
</dbReference>
<name>A0ABP6WUH9_9ACTN</name>
<protein>
    <submittedName>
        <fullName evidence="2">Antitoxin VapB9</fullName>
    </submittedName>
</protein>
<proteinExistence type="predicted"/>
<dbReference type="InterPro" id="IPR053853">
    <property type="entry name" value="FitA-like_RHH"/>
</dbReference>
<accession>A0ABP6WUH9</accession>
<organism evidence="2 3">
    <name type="scientific">Microlunatus spumicola</name>
    <dbReference type="NCBI Taxonomy" id="81499"/>
    <lineage>
        <taxon>Bacteria</taxon>
        <taxon>Bacillati</taxon>
        <taxon>Actinomycetota</taxon>
        <taxon>Actinomycetes</taxon>
        <taxon>Propionibacteriales</taxon>
        <taxon>Propionibacteriaceae</taxon>
        <taxon>Microlunatus</taxon>
    </lineage>
</organism>
<comment type="caution">
    <text evidence="2">The sequence shown here is derived from an EMBL/GenBank/DDBJ whole genome shotgun (WGS) entry which is preliminary data.</text>
</comment>